<name>A0A4V2SFZ4_RUBGE</name>
<dbReference type="OrthoDB" id="9973334at2"/>
<dbReference type="EMBL" id="SLXD01000015">
    <property type="protein sequence ID" value="TCO99277.1"/>
    <property type="molecule type" value="Genomic_DNA"/>
</dbReference>
<dbReference type="AlphaFoldDB" id="A0A4V2SFZ4"/>
<protein>
    <submittedName>
        <fullName evidence="1">Uncharacterized protein</fullName>
    </submittedName>
</protein>
<gene>
    <name evidence="1" type="ORF">EV684_11570</name>
</gene>
<evidence type="ECO:0000313" key="1">
    <source>
        <dbReference type="EMBL" id="TCO99277.1"/>
    </source>
</evidence>
<reference evidence="1 2" key="1">
    <citation type="submission" date="2019-03" db="EMBL/GenBank/DDBJ databases">
        <title>Genomic Encyclopedia of Type Strains, Phase IV (KMG-IV): sequencing the most valuable type-strain genomes for metagenomic binning, comparative biology and taxonomic classification.</title>
        <authorList>
            <person name="Goeker M."/>
        </authorList>
    </citation>
    <scope>NUCLEOTIDE SEQUENCE [LARGE SCALE GENOMIC DNA]</scope>
    <source>
        <strain evidence="1 2">DSM 1709</strain>
    </source>
</reference>
<organism evidence="1 2">
    <name type="scientific">Rubrivivax gelatinosus</name>
    <name type="common">Rhodocyclus gelatinosus</name>
    <name type="synonym">Rhodopseudomonas gelatinosa</name>
    <dbReference type="NCBI Taxonomy" id="28068"/>
    <lineage>
        <taxon>Bacteria</taxon>
        <taxon>Pseudomonadati</taxon>
        <taxon>Pseudomonadota</taxon>
        <taxon>Betaproteobacteria</taxon>
        <taxon>Burkholderiales</taxon>
        <taxon>Sphaerotilaceae</taxon>
        <taxon>Rubrivivax</taxon>
    </lineage>
</organism>
<dbReference type="Proteomes" id="UP000295106">
    <property type="component" value="Unassembled WGS sequence"/>
</dbReference>
<dbReference type="GeneID" id="99685281"/>
<dbReference type="RefSeq" id="WP_132649244.1">
    <property type="nucleotide sequence ID" value="NZ_CP181386.1"/>
</dbReference>
<dbReference type="Gene3D" id="1.20.120.20">
    <property type="entry name" value="Apolipoprotein"/>
    <property type="match status" value="1"/>
</dbReference>
<evidence type="ECO:0000313" key="2">
    <source>
        <dbReference type="Proteomes" id="UP000295106"/>
    </source>
</evidence>
<comment type="caution">
    <text evidence="1">The sequence shown here is derived from an EMBL/GenBank/DDBJ whole genome shotgun (WGS) entry which is preliminary data.</text>
</comment>
<sequence>MSTIGSLASGYINPQTGLGAYERNVKAFGPVVATAIGAADATSGACQSTCSFSSDALSALDDWVDMGVDTVASVGDTLAGAAQAVQSGVGDSVDGFQGALDSIVDTVTGAAKGVADTVGDAVESVEDFVSDAADTVSDATDAVVDGAGDLFDGIVDTLDTVAGYAAMGALSIGQALNEAV</sequence>
<proteinExistence type="predicted"/>
<accession>A0A4V2SFZ4</accession>